<gene>
    <name evidence="1" type="ORF">D4765_17595</name>
</gene>
<dbReference type="EMBL" id="QYRT01000057">
    <property type="protein sequence ID" value="TIH29825.1"/>
    <property type="molecule type" value="Genomic_DNA"/>
</dbReference>
<reference evidence="1 2" key="1">
    <citation type="journal article" date="2019" name="Microorganisms">
        <title>Systematic Affiliation and Genome Analysis of Subtercola vilae DB165(T) with Particular Emphasis on Cold Adaptation of an Isolate from a High-Altitude Cold Volcano Lake.</title>
        <authorList>
            <person name="Villalobos A.S."/>
            <person name="Wiese J."/>
            <person name="Imhoff J.F."/>
            <person name="Dorador C."/>
            <person name="Keller A."/>
            <person name="Hentschel U."/>
        </authorList>
    </citation>
    <scope>NUCLEOTIDE SEQUENCE [LARGE SCALE GENOMIC DNA]</scope>
    <source>
        <strain evidence="1 2">DB165</strain>
    </source>
</reference>
<name>A0A4T2BEZ9_9MICO</name>
<evidence type="ECO:0000313" key="2">
    <source>
        <dbReference type="Proteomes" id="UP000306192"/>
    </source>
</evidence>
<proteinExistence type="predicted"/>
<evidence type="ECO:0008006" key="3">
    <source>
        <dbReference type="Google" id="ProtNLM"/>
    </source>
</evidence>
<evidence type="ECO:0000313" key="1">
    <source>
        <dbReference type="EMBL" id="TIH29825.1"/>
    </source>
</evidence>
<comment type="caution">
    <text evidence="1">The sequence shown here is derived from an EMBL/GenBank/DDBJ whole genome shotgun (WGS) entry which is preliminary data.</text>
</comment>
<protein>
    <recommendedName>
        <fullName evidence="3">Abortive infection protein-like C-terminal domain-containing protein</fullName>
    </recommendedName>
</protein>
<dbReference type="Proteomes" id="UP000306192">
    <property type="component" value="Unassembled WGS sequence"/>
</dbReference>
<accession>A0A4T2BEZ9</accession>
<sequence>MRLLFRHDDCVTANAFYSDRVSGETPRTLQTLPAATADGLLELVMTRLAGNWLAEEFPERCPDSDKSHIFATNVDAFADRAKALIPKLQIPLLRNRGDVADDTIFDLIELAGRFVALPSEGANHAYYSHHALTFDRHAGAKQYCNDVNEILARGGAAFEMQGELTIAHIGPAELREALSALNPDTGDIELDKLIENGRQLVASRQSSERLAGIQALWGALERLKTVEVPGKNQKNVSAEALLAHIGSASLRDAVRTDLNAVTALGNTFRVRHHETHIAELPEDAYDYFTGRVVTVLHILLSQSRRLVDQSEPSNNSPW</sequence>
<dbReference type="AlphaFoldDB" id="A0A4T2BEZ9"/>
<keyword evidence="2" id="KW-1185">Reference proteome</keyword>
<organism evidence="1 2">
    <name type="scientific">Subtercola vilae</name>
    <dbReference type="NCBI Taxonomy" id="2056433"/>
    <lineage>
        <taxon>Bacteria</taxon>
        <taxon>Bacillati</taxon>
        <taxon>Actinomycetota</taxon>
        <taxon>Actinomycetes</taxon>
        <taxon>Micrococcales</taxon>
        <taxon>Microbacteriaceae</taxon>
        <taxon>Subtercola</taxon>
    </lineage>
</organism>